<dbReference type="RefSeq" id="WP_169661893.1">
    <property type="nucleotide sequence ID" value="NZ_CP076133.1"/>
</dbReference>
<reference evidence="1 2" key="1">
    <citation type="submission" date="2021-05" db="EMBL/GenBank/DDBJ databases">
        <title>Comparative genomic studies on the polysaccharide-degrading batcterial strains of the Flammeovirga genus.</title>
        <authorList>
            <person name="Zewei F."/>
            <person name="Zheng Z."/>
            <person name="Yu L."/>
            <person name="Ruyue G."/>
            <person name="Yanhong M."/>
            <person name="Yuanyuan C."/>
            <person name="Jingyan G."/>
            <person name="Wenjun H."/>
        </authorList>
    </citation>
    <scope>NUCLEOTIDE SEQUENCE [LARGE SCALE GENOMIC DNA]</scope>
    <source>
        <strain evidence="1 2">NBRC:100898</strain>
    </source>
</reference>
<evidence type="ECO:0000313" key="2">
    <source>
        <dbReference type="Proteomes" id="UP000678679"/>
    </source>
</evidence>
<dbReference type="Proteomes" id="UP000678679">
    <property type="component" value="Chromosome 2"/>
</dbReference>
<keyword evidence="2" id="KW-1185">Reference proteome</keyword>
<organism evidence="1 2">
    <name type="scientific">Flammeovirga yaeyamensis</name>
    <dbReference type="NCBI Taxonomy" id="367791"/>
    <lineage>
        <taxon>Bacteria</taxon>
        <taxon>Pseudomonadati</taxon>
        <taxon>Bacteroidota</taxon>
        <taxon>Cytophagia</taxon>
        <taxon>Cytophagales</taxon>
        <taxon>Flammeovirgaceae</taxon>
        <taxon>Flammeovirga</taxon>
    </lineage>
</organism>
<proteinExistence type="predicted"/>
<gene>
    <name evidence="1" type="ORF">KMW28_23850</name>
</gene>
<dbReference type="KEGG" id="fya:KMW28_23850"/>
<dbReference type="AlphaFoldDB" id="A0AAX1NF12"/>
<protein>
    <recommendedName>
        <fullName evidence="3">Lipoprotein</fullName>
    </recommendedName>
</protein>
<dbReference type="PROSITE" id="PS51257">
    <property type="entry name" value="PROKAR_LIPOPROTEIN"/>
    <property type="match status" value="1"/>
</dbReference>
<sequence length="245" mass="27019">MRRIYFTMILLIGIIACQEESLQTPINEAETISQVGDAKTFDVVMDERDLLDHGITSIRNGSISYYIGYQQVSSNNQNPILSRYDDGILTWSRTDYETSGDDSKGYGLVWDSQNNLYAVFSCTGTQGEESTDFRRFAKDGWLTSYGQGGGKKIAIIAKINVNSGDVEYATYLHGELSNGNSNSISVTSLDFDAENNIIVGANAWFSPRRIDRVKMECSGDSPFDYSITFTENLSTALSATASGCQ</sequence>
<name>A0AAX1NF12_9BACT</name>
<accession>A0AAX1NF12</accession>
<dbReference type="EMBL" id="CP076133">
    <property type="protein sequence ID" value="QWG05456.1"/>
    <property type="molecule type" value="Genomic_DNA"/>
</dbReference>
<evidence type="ECO:0008006" key="3">
    <source>
        <dbReference type="Google" id="ProtNLM"/>
    </source>
</evidence>
<evidence type="ECO:0000313" key="1">
    <source>
        <dbReference type="EMBL" id="QWG05456.1"/>
    </source>
</evidence>